<dbReference type="RefSeq" id="WP_308424992.1">
    <property type="nucleotide sequence ID" value="NZ_BMOD01000003.1"/>
</dbReference>
<accession>A0ABQ2D0I1</accession>
<dbReference type="Gene3D" id="3.20.20.140">
    <property type="entry name" value="Metal-dependent hydrolases"/>
    <property type="match status" value="1"/>
</dbReference>
<keyword evidence="4" id="KW-1185">Reference proteome</keyword>
<evidence type="ECO:0000256" key="1">
    <source>
        <dbReference type="SAM" id="MobiDB-lite"/>
    </source>
</evidence>
<feature type="region of interest" description="Disordered" evidence="1">
    <location>
        <begin position="1"/>
        <end position="25"/>
    </location>
</feature>
<proteinExistence type="predicted"/>
<reference evidence="4" key="1">
    <citation type="journal article" date="2019" name="Int. J. Syst. Evol. Microbiol.">
        <title>The Global Catalogue of Microorganisms (GCM) 10K type strain sequencing project: providing services to taxonomists for standard genome sequencing and annotation.</title>
        <authorList>
            <consortium name="The Broad Institute Genomics Platform"/>
            <consortium name="The Broad Institute Genome Sequencing Center for Infectious Disease"/>
            <person name="Wu L."/>
            <person name="Ma J."/>
        </authorList>
    </citation>
    <scope>NUCLEOTIDE SEQUENCE [LARGE SCALE GENOMIC DNA]</scope>
    <source>
        <strain evidence="4">JCM 14370</strain>
    </source>
</reference>
<gene>
    <name evidence="3" type="ORF">GCM10008938_12360</name>
</gene>
<dbReference type="PANTHER" id="PTHR42924:SF3">
    <property type="entry name" value="POLYMERASE_HISTIDINOL PHOSPHATASE N-TERMINAL DOMAIN-CONTAINING PROTEIN"/>
    <property type="match status" value="1"/>
</dbReference>
<dbReference type="CDD" id="cd07432">
    <property type="entry name" value="PHP_HisPPase"/>
    <property type="match status" value="1"/>
</dbReference>
<dbReference type="Pfam" id="PF13263">
    <property type="entry name" value="PHP_C"/>
    <property type="match status" value="1"/>
</dbReference>
<dbReference type="SUPFAM" id="SSF89550">
    <property type="entry name" value="PHP domain-like"/>
    <property type="match status" value="1"/>
</dbReference>
<feature type="domain" description="Polymerase/histidinol phosphatase N-terminal" evidence="2">
    <location>
        <begin position="38"/>
        <end position="108"/>
    </location>
</feature>
<sequence length="260" mass="29197">MSKITSEPTPPNIPFTNSSRPRPTIDPVYREGVPVMRIDLHCHSEASHDCKTPLKLMPGACLTGNIRVLAVTDHDQVWGGLELQKIVKEEGLDQDFWVIPGEEVTTSEGELNALFLKERIPPGLTPEETVKEIKAQGGLVMLQHGFDPLKRYRLRPEATMRIADSIDIVETFNSRLSRRRYNAAAVVWANERNLPQCAGSDAHTIQDIGEAWVETPLRPVHTPEDLISALRAGTVGGAWTHPVEAFLKKQWRQIKQKYGW</sequence>
<dbReference type="InterPro" id="IPR052018">
    <property type="entry name" value="PHP_domain"/>
</dbReference>
<evidence type="ECO:0000313" key="3">
    <source>
        <dbReference type="EMBL" id="GGJ27826.1"/>
    </source>
</evidence>
<dbReference type="EMBL" id="BMOD01000003">
    <property type="protein sequence ID" value="GGJ27826.1"/>
    <property type="molecule type" value="Genomic_DNA"/>
</dbReference>
<dbReference type="Proteomes" id="UP000632222">
    <property type="component" value="Unassembled WGS sequence"/>
</dbReference>
<dbReference type="InterPro" id="IPR016195">
    <property type="entry name" value="Pol/histidinol_Pase-like"/>
</dbReference>
<name>A0ABQ2D0I1_9DEIO</name>
<comment type="caution">
    <text evidence="3">The sequence shown here is derived from an EMBL/GenBank/DDBJ whole genome shotgun (WGS) entry which is preliminary data.</text>
</comment>
<dbReference type="PANTHER" id="PTHR42924">
    <property type="entry name" value="EXONUCLEASE"/>
    <property type="match status" value="1"/>
</dbReference>
<evidence type="ECO:0000259" key="2">
    <source>
        <dbReference type="SMART" id="SM00481"/>
    </source>
</evidence>
<dbReference type="InterPro" id="IPR003141">
    <property type="entry name" value="Pol/His_phosphatase_N"/>
</dbReference>
<evidence type="ECO:0000313" key="4">
    <source>
        <dbReference type="Proteomes" id="UP000632222"/>
    </source>
</evidence>
<organism evidence="3 4">
    <name type="scientific">Deinococcus roseus</name>
    <dbReference type="NCBI Taxonomy" id="392414"/>
    <lineage>
        <taxon>Bacteria</taxon>
        <taxon>Thermotogati</taxon>
        <taxon>Deinococcota</taxon>
        <taxon>Deinococci</taxon>
        <taxon>Deinococcales</taxon>
        <taxon>Deinococcaceae</taxon>
        <taxon>Deinococcus</taxon>
    </lineage>
</organism>
<dbReference type="SMART" id="SM00481">
    <property type="entry name" value="POLIIIAc"/>
    <property type="match status" value="1"/>
</dbReference>
<protein>
    <submittedName>
        <fullName evidence="3">Histidinol-phosphatase</fullName>
    </submittedName>
</protein>